<dbReference type="AlphaFoldDB" id="A0A1Q5PRP5"/>
<gene>
    <name evidence="6" type="ORF">BM477_02385</name>
</gene>
<proteinExistence type="inferred from homology"/>
<evidence type="ECO:0000313" key="7">
    <source>
        <dbReference type="Proteomes" id="UP000186465"/>
    </source>
</evidence>
<organism evidence="6 7">
    <name type="scientific">Boudabousia marimammalium</name>
    <dbReference type="NCBI Taxonomy" id="156892"/>
    <lineage>
        <taxon>Bacteria</taxon>
        <taxon>Bacillati</taxon>
        <taxon>Actinomycetota</taxon>
        <taxon>Actinomycetes</taxon>
        <taxon>Actinomycetales</taxon>
        <taxon>Actinomycetaceae</taxon>
        <taxon>Boudabousia</taxon>
    </lineage>
</organism>
<keyword evidence="3" id="KW-0175">Coiled coil</keyword>
<evidence type="ECO:0000256" key="3">
    <source>
        <dbReference type="ARBA" id="ARBA00023054"/>
    </source>
</evidence>
<evidence type="ECO:0000313" key="6">
    <source>
        <dbReference type="EMBL" id="OKL50258.1"/>
    </source>
</evidence>
<comment type="function">
    <text evidence="1">Involved in DNA recombination.</text>
</comment>
<dbReference type="STRING" id="156892.BM477_02385"/>
<reference evidence="7" key="1">
    <citation type="submission" date="2016-11" db="EMBL/GenBank/DDBJ databases">
        <title>Actinomyces gypaetusis sp. nov. isolated from Gypaetus barbatus in Qinghai Tibet Plateau China.</title>
        <authorList>
            <person name="Meng X."/>
        </authorList>
    </citation>
    <scope>NUCLEOTIDE SEQUENCE [LARGE SCALE GENOMIC DNA]</scope>
    <source>
        <strain evidence="7">DSM 15383</strain>
    </source>
</reference>
<evidence type="ECO:0008006" key="8">
    <source>
        <dbReference type="Google" id="ProtNLM"/>
    </source>
</evidence>
<evidence type="ECO:0000256" key="4">
    <source>
        <dbReference type="ARBA" id="ARBA00023172"/>
    </source>
</evidence>
<dbReference type="Pfam" id="PF02646">
    <property type="entry name" value="RmuC"/>
    <property type="match status" value="1"/>
</dbReference>
<dbReference type="Proteomes" id="UP000186465">
    <property type="component" value="Unassembled WGS sequence"/>
</dbReference>
<comment type="similarity">
    <text evidence="2">Belongs to the RmuC family.</text>
</comment>
<keyword evidence="4" id="KW-0233">DNA recombination</keyword>
<keyword evidence="7" id="KW-1185">Reference proteome</keyword>
<dbReference type="GO" id="GO:0006310">
    <property type="term" value="P:DNA recombination"/>
    <property type="evidence" value="ECO:0007669"/>
    <property type="project" value="UniProtKB-KW"/>
</dbReference>
<dbReference type="RefSeq" id="WP_075361084.1">
    <property type="nucleotide sequence ID" value="NZ_MPDM01000002.1"/>
</dbReference>
<dbReference type="InterPro" id="IPR003798">
    <property type="entry name" value="DNA_recombination_RmuC"/>
</dbReference>
<evidence type="ECO:0000256" key="1">
    <source>
        <dbReference type="ARBA" id="ARBA00003416"/>
    </source>
</evidence>
<protein>
    <recommendedName>
        <fullName evidence="8">DNA recombination protein RmuC</fullName>
    </recommendedName>
</protein>
<feature type="transmembrane region" description="Helical" evidence="5">
    <location>
        <begin position="6"/>
        <end position="24"/>
    </location>
</feature>
<accession>A0A1Q5PRP5</accession>
<keyword evidence="5" id="KW-1133">Transmembrane helix</keyword>
<keyword evidence="5" id="KW-0472">Membrane</keyword>
<keyword evidence="5" id="KW-0812">Transmembrane</keyword>
<dbReference type="EMBL" id="MPDM01000002">
    <property type="protein sequence ID" value="OKL50258.1"/>
    <property type="molecule type" value="Genomic_DNA"/>
</dbReference>
<dbReference type="PANTHER" id="PTHR30563:SF0">
    <property type="entry name" value="DNA RECOMBINATION PROTEIN RMUC"/>
    <property type="match status" value="1"/>
</dbReference>
<dbReference type="PANTHER" id="PTHR30563">
    <property type="entry name" value="DNA RECOMBINATION PROTEIN RMUC"/>
    <property type="match status" value="1"/>
</dbReference>
<dbReference type="OrthoDB" id="370725at2"/>
<comment type="caution">
    <text evidence="6">The sequence shown here is derived from an EMBL/GenBank/DDBJ whole genome shotgun (WGS) entry which is preliminary data.</text>
</comment>
<sequence length="347" mass="37828">MSYTELFFIFASLLLGLAIGYFLGSRSHGYSPTDSVQPPAATGQDMALLSQHLRQLEGRVQDLSNRTSQHFGSIGQQLRQAVEGDARLVEATRSLESTLSSHSARGAWGEIELHRIFEAAGLQQHVDYSLQAVQTDRSRPDAIIHLPESGSIVVDAKVPFDAYLRAMEVPADSAEYSQLMHAHANTLAEHVKTLQKRDYHSTISGSLGFTLMFLPMEALLSAALDVDPALLETSMRANVYIVTPTSLLATARTCAQIWLLAKTEDNARDIVKLGQELSGRIATAVNHLNRVGSSLQSALKAYNQTVGSLETRVLPQIRKIENLGEMPALNGVEDATARAFSSAEWGD</sequence>
<evidence type="ECO:0000256" key="2">
    <source>
        <dbReference type="ARBA" id="ARBA00009840"/>
    </source>
</evidence>
<evidence type="ECO:0000256" key="5">
    <source>
        <dbReference type="SAM" id="Phobius"/>
    </source>
</evidence>
<name>A0A1Q5PRP5_9ACTO</name>